<accession>A0ABS4VXP4</accession>
<feature type="domain" description="YCII-related" evidence="3">
    <location>
        <begin position="15"/>
        <end position="129"/>
    </location>
</feature>
<dbReference type="InterPro" id="IPR005545">
    <property type="entry name" value="YCII"/>
</dbReference>
<dbReference type="PANTHER" id="PTHR35174">
    <property type="entry name" value="BLL7171 PROTEIN-RELATED"/>
    <property type="match status" value="1"/>
</dbReference>
<reference evidence="4 5" key="1">
    <citation type="submission" date="2021-03" db="EMBL/GenBank/DDBJ databases">
        <title>Sequencing the genomes of 1000 actinobacteria strains.</title>
        <authorList>
            <person name="Klenk H.-P."/>
        </authorList>
    </citation>
    <scope>NUCLEOTIDE SEQUENCE [LARGE SCALE GENOMIC DNA]</scope>
    <source>
        <strain evidence="4 5">DSM 45256</strain>
    </source>
</reference>
<dbReference type="SUPFAM" id="SSF54909">
    <property type="entry name" value="Dimeric alpha+beta barrel"/>
    <property type="match status" value="1"/>
</dbReference>
<dbReference type="PANTHER" id="PTHR35174:SF3">
    <property type="entry name" value="BLL7171 PROTEIN"/>
    <property type="match status" value="1"/>
</dbReference>
<dbReference type="Gene3D" id="3.30.70.1060">
    <property type="entry name" value="Dimeric alpha+beta barrel"/>
    <property type="match status" value="1"/>
</dbReference>
<comment type="caution">
    <text evidence="4">The sequence shown here is derived from an EMBL/GenBank/DDBJ whole genome shotgun (WGS) entry which is preliminary data.</text>
</comment>
<dbReference type="EMBL" id="JAGINU010000001">
    <property type="protein sequence ID" value="MBP2368576.1"/>
    <property type="molecule type" value="Genomic_DNA"/>
</dbReference>
<dbReference type="Proteomes" id="UP001519295">
    <property type="component" value="Unassembled WGS sequence"/>
</dbReference>
<evidence type="ECO:0000313" key="4">
    <source>
        <dbReference type="EMBL" id="MBP2368576.1"/>
    </source>
</evidence>
<evidence type="ECO:0000256" key="1">
    <source>
        <dbReference type="ARBA" id="ARBA00007689"/>
    </source>
</evidence>
<evidence type="ECO:0000313" key="5">
    <source>
        <dbReference type="Proteomes" id="UP001519295"/>
    </source>
</evidence>
<comment type="similarity">
    <text evidence="1">Belongs to the YciI family.</text>
</comment>
<dbReference type="Pfam" id="PF03795">
    <property type="entry name" value="YCII"/>
    <property type="match status" value="1"/>
</dbReference>
<protein>
    <recommendedName>
        <fullName evidence="3">YCII-related domain-containing protein</fullName>
    </recommendedName>
</protein>
<proteinExistence type="inferred from homology"/>
<dbReference type="RefSeq" id="WP_307862500.1">
    <property type="nucleotide sequence ID" value="NZ_JAGINU010000001.1"/>
</dbReference>
<evidence type="ECO:0000256" key="2">
    <source>
        <dbReference type="SAM" id="MobiDB-lite"/>
    </source>
</evidence>
<dbReference type="InterPro" id="IPR011008">
    <property type="entry name" value="Dimeric_a/b-barrel"/>
</dbReference>
<name>A0ABS4VXP4_9PSEU</name>
<organism evidence="4 5">
    <name type="scientific">Pseudonocardia parietis</name>
    <dbReference type="NCBI Taxonomy" id="570936"/>
    <lineage>
        <taxon>Bacteria</taxon>
        <taxon>Bacillati</taxon>
        <taxon>Actinomycetota</taxon>
        <taxon>Actinomycetes</taxon>
        <taxon>Pseudonocardiales</taxon>
        <taxon>Pseudonocardiaceae</taxon>
        <taxon>Pseudonocardia</taxon>
    </lineage>
</organism>
<sequence>MTAQLTPEGIAAMARYVFLMYDSEDWHDTVDAEGVADEFRLHEEFMAAVVAAGASVTGGEALERSSTASTVRRGSGGQTGPLVTDGPFADTKEALGGFYVIEAPDLDVALRLAAFCPAGNVEVRPVMEMPDDAG</sequence>
<keyword evidence="5" id="KW-1185">Reference proteome</keyword>
<gene>
    <name evidence="4" type="ORF">JOF36_004272</name>
</gene>
<feature type="region of interest" description="Disordered" evidence="2">
    <location>
        <begin position="60"/>
        <end position="86"/>
    </location>
</feature>
<evidence type="ECO:0000259" key="3">
    <source>
        <dbReference type="Pfam" id="PF03795"/>
    </source>
</evidence>